<organism evidence="6 7">
    <name type="scientific">Perspicuibacillus lycopersici</name>
    <dbReference type="NCBI Taxonomy" id="1325689"/>
    <lineage>
        <taxon>Bacteria</taxon>
        <taxon>Bacillati</taxon>
        <taxon>Bacillota</taxon>
        <taxon>Bacilli</taxon>
        <taxon>Bacillales</taxon>
        <taxon>Bacillaceae</taxon>
        <taxon>Perspicuibacillus</taxon>
    </lineage>
</organism>
<evidence type="ECO:0000256" key="5">
    <source>
        <dbReference type="SAM" id="Phobius"/>
    </source>
</evidence>
<dbReference type="GO" id="GO:0004671">
    <property type="term" value="F:protein C-terminal S-isoprenylcysteine carboxyl O-methyltransferase activity"/>
    <property type="evidence" value="ECO:0007669"/>
    <property type="project" value="InterPro"/>
</dbReference>
<evidence type="ECO:0000256" key="1">
    <source>
        <dbReference type="ARBA" id="ARBA00004141"/>
    </source>
</evidence>
<dbReference type="Proteomes" id="UP001209318">
    <property type="component" value="Unassembled WGS sequence"/>
</dbReference>
<accession>A0AAE3IS73</accession>
<dbReference type="Pfam" id="PF04140">
    <property type="entry name" value="ICMT"/>
    <property type="match status" value="1"/>
</dbReference>
<feature type="transmembrane region" description="Helical" evidence="5">
    <location>
        <begin position="122"/>
        <end position="148"/>
    </location>
</feature>
<comment type="caution">
    <text evidence="6">The sequence shown here is derived from an EMBL/GenBank/DDBJ whole genome shotgun (WGS) entry which is preliminary data.</text>
</comment>
<dbReference type="InterPro" id="IPR007269">
    <property type="entry name" value="ICMT_MeTrfase"/>
</dbReference>
<keyword evidence="3 5" id="KW-1133">Transmembrane helix</keyword>
<dbReference type="Gene3D" id="1.20.120.1630">
    <property type="match status" value="1"/>
</dbReference>
<dbReference type="AlphaFoldDB" id="A0AAE3IS73"/>
<comment type="subcellular location">
    <subcellularLocation>
        <location evidence="1">Membrane</location>
        <topology evidence="1">Multi-pass membrane protein</topology>
    </subcellularLocation>
</comment>
<evidence type="ECO:0000313" key="7">
    <source>
        <dbReference type="Proteomes" id="UP001209318"/>
    </source>
</evidence>
<keyword evidence="7" id="KW-1185">Reference proteome</keyword>
<sequence>MTLFYILLIFLICQRIIELIIAKQNEIWLRKQGAIEFGRDHYYLIVMMHILFFVAYFGEVTNLGGVISPYWYVLFPVFLLLQIGRVWVITSLGKYWNTRIFILPNGTPQTKGPYRFIKHPNYLIVAVEFVIIPLLFQATTTAILFTVYNAVLMMIRIQTEEKALHSWEEYNRVFADYPRFFRK</sequence>
<proteinExistence type="predicted"/>
<gene>
    <name evidence="6" type="ORF">OEV98_08800</name>
</gene>
<name>A0AAE3IS73_9BACI</name>
<evidence type="ECO:0000256" key="3">
    <source>
        <dbReference type="ARBA" id="ARBA00022989"/>
    </source>
</evidence>
<feature type="transmembrane region" description="Helical" evidence="5">
    <location>
        <begin position="41"/>
        <end position="58"/>
    </location>
</feature>
<dbReference type="RefSeq" id="WP_263072897.1">
    <property type="nucleotide sequence ID" value="NZ_JAOUSF010000003.1"/>
</dbReference>
<dbReference type="GO" id="GO:0016020">
    <property type="term" value="C:membrane"/>
    <property type="evidence" value="ECO:0007669"/>
    <property type="project" value="UniProtKB-SubCell"/>
</dbReference>
<dbReference type="EMBL" id="JAOUSF010000003">
    <property type="protein sequence ID" value="MCU9613658.1"/>
    <property type="molecule type" value="Genomic_DNA"/>
</dbReference>
<reference evidence="6" key="1">
    <citation type="submission" date="2022-10" db="EMBL/GenBank/DDBJ databases">
        <title>Description of Fervidibacillus gen. nov. in the family Fervidibacillaceae fam. nov. with two species, Fervidibacillus albus sp. nov., and Fervidibacillus halotolerans sp. nov., isolated from tidal flat sediments.</title>
        <authorList>
            <person name="Kwon K.K."/>
            <person name="Yang S.-H."/>
        </authorList>
    </citation>
    <scope>NUCLEOTIDE SEQUENCE</scope>
    <source>
        <strain evidence="6">JCM 19140</strain>
    </source>
</reference>
<feature type="transmembrane region" description="Helical" evidence="5">
    <location>
        <begin position="70"/>
        <end position="89"/>
    </location>
</feature>
<evidence type="ECO:0000313" key="6">
    <source>
        <dbReference type="EMBL" id="MCU9613658.1"/>
    </source>
</evidence>
<keyword evidence="4 5" id="KW-0472">Membrane</keyword>
<keyword evidence="2 5" id="KW-0812">Transmembrane</keyword>
<protein>
    <recommendedName>
        <fullName evidence="8">Isoprenylcysteine carboxyl methyltransferase</fullName>
    </recommendedName>
</protein>
<evidence type="ECO:0000256" key="2">
    <source>
        <dbReference type="ARBA" id="ARBA00022692"/>
    </source>
</evidence>
<evidence type="ECO:0008006" key="8">
    <source>
        <dbReference type="Google" id="ProtNLM"/>
    </source>
</evidence>
<evidence type="ECO:0000256" key="4">
    <source>
        <dbReference type="ARBA" id="ARBA00023136"/>
    </source>
</evidence>